<reference evidence="3" key="1">
    <citation type="submission" date="2021-02" db="EMBL/GenBank/DDBJ databases">
        <authorList>
            <person name="Nowell W R."/>
        </authorList>
    </citation>
    <scope>NUCLEOTIDE SEQUENCE</scope>
</reference>
<dbReference type="OrthoDB" id="2359033at2759"/>
<dbReference type="CDD" id="cd18493">
    <property type="entry name" value="BACK_BTBD17"/>
    <property type="match status" value="1"/>
</dbReference>
<dbReference type="SMART" id="SM00225">
    <property type="entry name" value="BTB"/>
    <property type="match status" value="1"/>
</dbReference>
<dbReference type="Proteomes" id="UP000677228">
    <property type="component" value="Unassembled WGS sequence"/>
</dbReference>
<evidence type="ECO:0000313" key="5">
    <source>
        <dbReference type="EMBL" id="CAF3890493.1"/>
    </source>
</evidence>
<organism evidence="3 6">
    <name type="scientific">Didymodactylos carnosus</name>
    <dbReference type="NCBI Taxonomy" id="1234261"/>
    <lineage>
        <taxon>Eukaryota</taxon>
        <taxon>Metazoa</taxon>
        <taxon>Spiralia</taxon>
        <taxon>Gnathifera</taxon>
        <taxon>Rotifera</taxon>
        <taxon>Eurotatoria</taxon>
        <taxon>Bdelloidea</taxon>
        <taxon>Philodinida</taxon>
        <taxon>Philodinidae</taxon>
        <taxon>Didymodactylos</taxon>
    </lineage>
</organism>
<dbReference type="InterPro" id="IPR000210">
    <property type="entry name" value="BTB/POZ_dom"/>
</dbReference>
<dbReference type="InterPro" id="IPR051481">
    <property type="entry name" value="BTB-POZ/Galectin-3-binding"/>
</dbReference>
<dbReference type="Gene3D" id="1.25.40.420">
    <property type="match status" value="1"/>
</dbReference>
<dbReference type="Proteomes" id="UP000681722">
    <property type="component" value="Unassembled WGS sequence"/>
</dbReference>
<evidence type="ECO:0000313" key="4">
    <source>
        <dbReference type="EMBL" id="CAF3689678.1"/>
    </source>
</evidence>
<dbReference type="SUPFAM" id="SSF54695">
    <property type="entry name" value="POZ domain"/>
    <property type="match status" value="1"/>
</dbReference>
<dbReference type="Pfam" id="PF00651">
    <property type="entry name" value="BTB"/>
    <property type="match status" value="1"/>
</dbReference>
<proteinExistence type="predicted"/>
<gene>
    <name evidence="3" type="ORF">GPM918_LOCUS19985</name>
    <name evidence="2" type="ORF">OVA965_LOCUS10097</name>
    <name evidence="5" type="ORF">SRO942_LOCUS19982</name>
    <name evidence="4" type="ORF">TMI583_LOCUS10093</name>
</gene>
<evidence type="ECO:0000313" key="3">
    <source>
        <dbReference type="EMBL" id="CAF1126943.1"/>
    </source>
</evidence>
<dbReference type="EMBL" id="CAJNOQ010006194">
    <property type="protein sequence ID" value="CAF1126943.1"/>
    <property type="molecule type" value="Genomic_DNA"/>
</dbReference>
<dbReference type="EMBL" id="CAJOBA010003685">
    <property type="protein sequence ID" value="CAF3689678.1"/>
    <property type="molecule type" value="Genomic_DNA"/>
</dbReference>
<dbReference type="InterPro" id="IPR011333">
    <property type="entry name" value="SKP1/BTB/POZ_sf"/>
</dbReference>
<dbReference type="EMBL" id="CAJNOK010003684">
    <property type="protein sequence ID" value="CAF0910544.1"/>
    <property type="molecule type" value="Genomic_DNA"/>
</dbReference>
<protein>
    <recommendedName>
        <fullName evidence="1">BTB domain-containing protein</fullName>
    </recommendedName>
</protein>
<accession>A0A814R4H8</accession>
<dbReference type="PANTHER" id="PTHR24410:SF41">
    <property type="entry name" value="HL07962P"/>
    <property type="match status" value="1"/>
</dbReference>
<comment type="caution">
    <text evidence="3">The sequence shown here is derived from an EMBL/GenBank/DDBJ whole genome shotgun (WGS) entry which is preliminary data.</text>
</comment>
<dbReference type="InterPro" id="IPR011705">
    <property type="entry name" value="BACK"/>
</dbReference>
<evidence type="ECO:0000259" key="1">
    <source>
        <dbReference type="PROSITE" id="PS50097"/>
    </source>
</evidence>
<dbReference type="Pfam" id="PF07707">
    <property type="entry name" value="BACK"/>
    <property type="match status" value="1"/>
</dbReference>
<dbReference type="AlphaFoldDB" id="A0A814R4H8"/>
<sequence length="542" mass="63213">MISVRQWCLLCIEHFLRTNLTTVSAASSALFLSEKENNEQTGNFKFEQNELTSDLELRSVSQSLPLSEKNNKKSLTLKSCKNYGHRQKYNMDDDYLCENALQSSSTNTTTAINMSDDGHGYDEGLGEITLHAMSDHVESTTKFFNNSQLSDVYIKVGNRSYYAHKFILAKSSDVLQTLLYSSHWQNEQNQHEIILEEQEECQGEVFEKFLRFFYSARVTLTEPTVVGLLCLADKYNVVALRNLCAQFMMIKAKTPNVKNGVSWYSVAKQFNLSDLKDVCMKTVAWNTEYLLKSTDDWLKVELDFVRDLLSNSDLVLINEYRLYTSLSDWLLFAQRQHLLVQYARELFPLIRFSQMLPGQLRLVEKSTLYLKGEQIQQIIKPLLYQAFRFHTFASMKQSGQDFNMEQDFHPLQWYLPREYTEMNITDRVDIQSTLRFGIQVDVQTYDSPVPSIERTAEWKVVYRKRSQDKWTLKVYRHDDTLHDYETRAQITAIIYNNERRVLQVDQGPTFVFTPSNQYELEVSLFNPTEAKELILLIKPVIA</sequence>
<feature type="domain" description="BTB" evidence="1">
    <location>
        <begin position="150"/>
        <end position="222"/>
    </location>
</feature>
<dbReference type="Proteomes" id="UP000682733">
    <property type="component" value="Unassembled WGS sequence"/>
</dbReference>
<evidence type="ECO:0000313" key="2">
    <source>
        <dbReference type="EMBL" id="CAF0910544.1"/>
    </source>
</evidence>
<evidence type="ECO:0000313" key="6">
    <source>
        <dbReference type="Proteomes" id="UP000663829"/>
    </source>
</evidence>
<keyword evidence="6" id="KW-1185">Reference proteome</keyword>
<dbReference type="Gene3D" id="3.30.710.10">
    <property type="entry name" value="Potassium Channel Kv1.1, Chain A"/>
    <property type="match status" value="1"/>
</dbReference>
<dbReference type="SMART" id="SM00875">
    <property type="entry name" value="BACK"/>
    <property type="match status" value="1"/>
</dbReference>
<dbReference type="PROSITE" id="PS50097">
    <property type="entry name" value="BTB"/>
    <property type="match status" value="1"/>
</dbReference>
<dbReference type="Proteomes" id="UP000663829">
    <property type="component" value="Unassembled WGS sequence"/>
</dbReference>
<dbReference type="EMBL" id="CAJOBC010006194">
    <property type="protein sequence ID" value="CAF3890493.1"/>
    <property type="molecule type" value="Genomic_DNA"/>
</dbReference>
<name>A0A814R4H8_9BILA</name>
<dbReference type="PANTHER" id="PTHR24410">
    <property type="entry name" value="HL07962P-RELATED"/>
    <property type="match status" value="1"/>
</dbReference>